<dbReference type="EMBL" id="PGOL01000483">
    <property type="protein sequence ID" value="PKI69749.1"/>
    <property type="molecule type" value="Genomic_DNA"/>
</dbReference>
<keyword evidence="2" id="KW-1185">Reference proteome</keyword>
<proteinExistence type="predicted"/>
<organism evidence="1 2">
    <name type="scientific">Punica granatum</name>
    <name type="common">Pomegranate</name>
    <dbReference type="NCBI Taxonomy" id="22663"/>
    <lineage>
        <taxon>Eukaryota</taxon>
        <taxon>Viridiplantae</taxon>
        <taxon>Streptophyta</taxon>
        <taxon>Embryophyta</taxon>
        <taxon>Tracheophyta</taxon>
        <taxon>Spermatophyta</taxon>
        <taxon>Magnoliopsida</taxon>
        <taxon>eudicotyledons</taxon>
        <taxon>Gunneridae</taxon>
        <taxon>Pentapetalae</taxon>
        <taxon>rosids</taxon>
        <taxon>malvids</taxon>
        <taxon>Myrtales</taxon>
        <taxon>Lythraceae</taxon>
        <taxon>Punica</taxon>
    </lineage>
</organism>
<accession>A0A2I0KMR5</accession>
<name>A0A2I0KMR5_PUNGR</name>
<evidence type="ECO:0000313" key="2">
    <source>
        <dbReference type="Proteomes" id="UP000233551"/>
    </source>
</evidence>
<dbReference type="AlphaFoldDB" id="A0A2I0KMR5"/>
<reference evidence="1 2" key="1">
    <citation type="submission" date="2017-11" db="EMBL/GenBank/DDBJ databases">
        <title>De-novo sequencing of pomegranate (Punica granatum L.) genome.</title>
        <authorList>
            <person name="Akparov Z."/>
            <person name="Amiraslanov A."/>
            <person name="Hajiyeva S."/>
            <person name="Abbasov M."/>
            <person name="Kaur K."/>
            <person name="Hamwieh A."/>
            <person name="Solovyev V."/>
            <person name="Salamov A."/>
            <person name="Braich B."/>
            <person name="Kosarev P."/>
            <person name="Mahmoud A."/>
            <person name="Hajiyev E."/>
            <person name="Babayeva S."/>
            <person name="Izzatullayeva V."/>
            <person name="Mammadov A."/>
            <person name="Mammadov A."/>
            <person name="Sharifova S."/>
            <person name="Ojaghi J."/>
            <person name="Eynullazada K."/>
            <person name="Bayramov B."/>
            <person name="Abdulazimova A."/>
            <person name="Shahmuradov I."/>
        </authorList>
    </citation>
    <scope>NUCLEOTIDE SEQUENCE [LARGE SCALE GENOMIC DNA]</scope>
    <source>
        <strain evidence="2">cv. AG2017</strain>
        <tissue evidence="1">Leaf</tissue>
    </source>
</reference>
<dbReference type="Proteomes" id="UP000233551">
    <property type="component" value="Unassembled WGS sequence"/>
</dbReference>
<sequence length="104" mass="11822">MRGSVDRPMRGGRIRSHDAWDSPIKGNEWLRERDSKLQICLLGKDGPGPAHTWKSDLDSLTNISREACTWSAITYDTESMIHKQLCDVLGHERETRETATGAWK</sequence>
<comment type="caution">
    <text evidence="1">The sequence shown here is derived from an EMBL/GenBank/DDBJ whole genome shotgun (WGS) entry which is preliminary data.</text>
</comment>
<protein>
    <submittedName>
        <fullName evidence="1">Uncharacterized protein</fullName>
    </submittedName>
</protein>
<gene>
    <name evidence="1" type="ORF">CRG98_009905</name>
</gene>
<evidence type="ECO:0000313" key="1">
    <source>
        <dbReference type="EMBL" id="PKI69749.1"/>
    </source>
</evidence>